<evidence type="ECO:0000313" key="3">
    <source>
        <dbReference type="Proteomes" id="UP000008743"/>
    </source>
</evidence>
<evidence type="ECO:0000256" key="1">
    <source>
        <dbReference type="SAM" id="MobiDB-lite"/>
    </source>
</evidence>
<dbReference type="EMBL" id="KE346362">
    <property type="protein sequence ID" value="KJE91651.1"/>
    <property type="molecule type" value="Genomic_DNA"/>
</dbReference>
<feature type="region of interest" description="Disordered" evidence="1">
    <location>
        <begin position="115"/>
        <end position="178"/>
    </location>
</feature>
<evidence type="ECO:0000313" key="2">
    <source>
        <dbReference type="EMBL" id="KJE91651.1"/>
    </source>
</evidence>
<dbReference type="InParanoid" id="A0A0D2U9D3"/>
<name>A0A0D2U9D3_CAPO3</name>
<reference evidence="3" key="1">
    <citation type="submission" date="2011-02" db="EMBL/GenBank/DDBJ databases">
        <title>The Genome Sequence of Capsaspora owczarzaki ATCC 30864.</title>
        <authorList>
            <person name="Russ C."/>
            <person name="Cuomo C."/>
            <person name="Burger G."/>
            <person name="Gray M.W."/>
            <person name="Holland P.W.H."/>
            <person name="King N."/>
            <person name="Lang F.B.F."/>
            <person name="Roger A.J."/>
            <person name="Ruiz-Trillo I."/>
            <person name="Young S.K."/>
            <person name="Zeng Q."/>
            <person name="Gargeya S."/>
            <person name="Alvarado L."/>
            <person name="Berlin A."/>
            <person name="Chapman S.B."/>
            <person name="Chen Z."/>
            <person name="Freedman E."/>
            <person name="Gellesch M."/>
            <person name="Goldberg J."/>
            <person name="Griggs A."/>
            <person name="Gujja S."/>
            <person name="Heilman E."/>
            <person name="Heiman D."/>
            <person name="Howarth C."/>
            <person name="Mehta T."/>
            <person name="Neiman D."/>
            <person name="Pearson M."/>
            <person name="Roberts A."/>
            <person name="Saif S."/>
            <person name="Shea T."/>
            <person name="Shenoy N."/>
            <person name="Sisk P."/>
            <person name="Stolte C."/>
            <person name="Sykes S."/>
            <person name="White J."/>
            <person name="Yandava C."/>
            <person name="Haas B."/>
            <person name="Nusbaum C."/>
            <person name="Birren B."/>
        </authorList>
    </citation>
    <scope>NUCLEOTIDE SEQUENCE</scope>
    <source>
        <strain evidence="3">ATCC 30864</strain>
    </source>
</reference>
<feature type="region of interest" description="Disordered" evidence="1">
    <location>
        <begin position="1"/>
        <end position="24"/>
    </location>
</feature>
<feature type="compositionally biased region" description="Low complexity" evidence="1">
    <location>
        <begin position="116"/>
        <end position="131"/>
    </location>
</feature>
<keyword evidence="3" id="KW-1185">Reference proteome</keyword>
<protein>
    <submittedName>
        <fullName evidence="2">Uncharacterized protein</fullName>
    </submittedName>
</protein>
<accession>A0A0D2U9D3</accession>
<sequence length="210" mass="23106">MAAVEQSEQRRQRRRRGPCSLASASDSELMPSMLRLRLRLMGTTALLLMLLLMLLLVLADQARADAPPAHRRLPRIQWAQNEARLFVTLQMEGEMVGDPQIRLNETHFAVEATTLKSKASSPPTSGAGAAAVKSMPELAEADQSDQAVESSRRNTKEQQQVRPRPQAPAQDCTNGPSRTNGTITCWKSSCAKISCRPRASGRELQTEAFV</sequence>
<gene>
    <name evidence="2" type="ORF">CAOG_009580</name>
</gene>
<proteinExistence type="predicted"/>
<dbReference type="AlphaFoldDB" id="A0A0D2U9D3"/>
<feature type="compositionally biased region" description="Low complexity" evidence="1">
    <location>
        <begin position="158"/>
        <end position="170"/>
    </location>
</feature>
<dbReference type="Proteomes" id="UP000008743">
    <property type="component" value="Unassembled WGS sequence"/>
</dbReference>
<organism evidence="2 3">
    <name type="scientific">Capsaspora owczarzaki (strain ATCC 30864)</name>
    <dbReference type="NCBI Taxonomy" id="595528"/>
    <lineage>
        <taxon>Eukaryota</taxon>
        <taxon>Filasterea</taxon>
        <taxon>Capsaspora</taxon>
    </lineage>
</organism>